<evidence type="ECO:0000259" key="1">
    <source>
        <dbReference type="PROSITE" id="PS50801"/>
    </source>
</evidence>
<reference evidence="3" key="1">
    <citation type="submission" date="2016-06" db="EMBL/GenBank/DDBJ databases">
        <authorList>
            <person name="Varghese N."/>
            <person name="Submissions Spin"/>
        </authorList>
    </citation>
    <scope>NUCLEOTIDE SEQUENCE [LARGE SCALE GENOMIC DNA]</scope>
    <source>
        <strain evidence="3">DSM 45161</strain>
    </source>
</reference>
<dbReference type="InterPro" id="IPR058548">
    <property type="entry name" value="MlaB-like_STAS"/>
</dbReference>
<dbReference type="InterPro" id="IPR036513">
    <property type="entry name" value="STAS_dom_sf"/>
</dbReference>
<organism evidence="2 3">
    <name type="scientific">Micromonospora coxensis</name>
    <dbReference type="NCBI Taxonomy" id="356852"/>
    <lineage>
        <taxon>Bacteria</taxon>
        <taxon>Bacillati</taxon>
        <taxon>Actinomycetota</taxon>
        <taxon>Actinomycetes</taxon>
        <taxon>Micromonosporales</taxon>
        <taxon>Micromonosporaceae</taxon>
        <taxon>Micromonospora</taxon>
    </lineage>
</organism>
<dbReference type="PANTHER" id="PTHR33495:SF2">
    <property type="entry name" value="ANTI-SIGMA FACTOR ANTAGONIST TM_1081-RELATED"/>
    <property type="match status" value="1"/>
</dbReference>
<proteinExistence type="predicted"/>
<keyword evidence="3" id="KW-1185">Reference proteome</keyword>
<dbReference type="CDD" id="cd07043">
    <property type="entry name" value="STAS_anti-anti-sigma_factors"/>
    <property type="match status" value="1"/>
</dbReference>
<dbReference type="PROSITE" id="PS50801">
    <property type="entry name" value="STAS"/>
    <property type="match status" value="1"/>
</dbReference>
<name>A0A1C5GLP6_9ACTN</name>
<dbReference type="Pfam" id="PF13466">
    <property type="entry name" value="STAS_2"/>
    <property type="match status" value="1"/>
</dbReference>
<gene>
    <name evidence="2" type="ORF">GA0070614_0081</name>
</gene>
<evidence type="ECO:0000313" key="3">
    <source>
        <dbReference type="Proteomes" id="UP000198215"/>
    </source>
</evidence>
<dbReference type="OrthoDB" id="3400962at2"/>
<dbReference type="RefSeq" id="WP_088974110.1">
    <property type="nucleotide sequence ID" value="NZ_LT607753.1"/>
</dbReference>
<dbReference type="SUPFAM" id="SSF52091">
    <property type="entry name" value="SpoIIaa-like"/>
    <property type="match status" value="1"/>
</dbReference>
<dbReference type="InterPro" id="IPR002645">
    <property type="entry name" value="STAS_dom"/>
</dbReference>
<sequence length="149" mass="16008">MSSNPSYRQGRGDAPPPVMSLSWAHEAASTLVRVCGEIDMSNAHHLADLVVGLGREETPRVVLDLTGVRFVDLHGVRALVEIDRLLGRAGGGLTLHRPPRCLTRLLRHTGAYHLMLDLAGDGRTGTLDLTADGRADTLDLTGDGRARTI</sequence>
<dbReference type="PANTHER" id="PTHR33495">
    <property type="entry name" value="ANTI-SIGMA FACTOR ANTAGONIST TM_1081-RELATED-RELATED"/>
    <property type="match status" value="1"/>
</dbReference>
<dbReference type="Proteomes" id="UP000198215">
    <property type="component" value="Chromosome I"/>
</dbReference>
<dbReference type="Gene3D" id="3.30.750.24">
    <property type="entry name" value="STAS domain"/>
    <property type="match status" value="1"/>
</dbReference>
<dbReference type="EMBL" id="LT607753">
    <property type="protein sequence ID" value="SCG34652.1"/>
    <property type="molecule type" value="Genomic_DNA"/>
</dbReference>
<protein>
    <submittedName>
        <fullName evidence="2">Anti-anti-sigma factor</fullName>
    </submittedName>
</protein>
<dbReference type="AlphaFoldDB" id="A0A1C5GLP6"/>
<evidence type="ECO:0000313" key="2">
    <source>
        <dbReference type="EMBL" id="SCG34652.1"/>
    </source>
</evidence>
<accession>A0A1C5GLP6</accession>
<feature type="domain" description="STAS" evidence="1">
    <location>
        <begin position="31"/>
        <end position="110"/>
    </location>
</feature>
<dbReference type="GO" id="GO:0043856">
    <property type="term" value="F:anti-sigma factor antagonist activity"/>
    <property type="evidence" value="ECO:0007669"/>
    <property type="project" value="TreeGrafter"/>
</dbReference>